<dbReference type="Proteomes" id="UP001055879">
    <property type="component" value="Linkage Group LG15"/>
</dbReference>
<proteinExistence type="predicted"/>
<evidence type="ECO:0000313" key="2">
    <source>
        <dbReference type="Proteomes" id="UP001055879"/>
    </source>
</evidence>
<reference evidence="1 2" key="2">
    <citation type="journal article" date="2022" name="Mol. Ecol. Resour.">
        <title>The genomes of chicory, endive, great burdock and yacon provide insights into Asteraceae paleo-polyploidization history and plant inulin production.</title>
        <authorList>
            <person name="Fan W."/>
            <person name="Wang S."/>
            <person name="Wang H."/>
            <person name="Wang A."/>
            <person name="Jiang F."/>
            <person name="Liu H."/>
            <person name="Zhao H."/>
            <person name="Xu D."/>
            <person name="Zhang Y."/>
        </authorList>
    </citation>
    <scope>NUCLEOTIDE SEQUENCE [LARGE SCALE GENOMIC DNA]</scope>
    <source>
        <strain evidence="2">cv. Niubang</strain>
    </source>
</reference>
<gene>
    <name evidence="1" type="ORF">L6452_39357</name>
</gene>
<keyword evidence="2" id="KW-1185">Reference proteome</keyword>
<protein>
    <submittedName>
        <fullName evidence="1">Uncharacterized protein</fullName>
    </submittedName>
</protein>
<organism evidence="1 2">
    <name type="scientific">Arctium lappa</name>
    <name type="common">Greater burdock</name>
    <name type="synonym">Lappa major</name>
    <dbReference type="NCBI Taxonomy" id="4217"/>
    <lineage>
        <taxon>Eukaryota</taxon>
        <taxon>Viridiplantae</taxon>
        <taxon>Streptophyta</taxon>
        <taxon>Embryophyta</taxon>
        <taxon>Tracheophyta</taxon>
        <taxon>Spermatophyta</taxon>
        <taxon>Magnoliopsida</taxon>
        <taxon>eudicotyledons</taxon>
        <taxon>Gunneridae</taxon>
        <taxon>Pentapetalae</taxon>
        <taxon>asterids</taxon>
        <taxon>campanulids</taxon>
        <taxon>Asterales</taxon>
        <taxon>Asteraceae</taxon>
        <taxon>Carduoideae</taxon>
        <taxon>Cardueae</taxon>
        <taxon>Arctiinae</taxon>
        <taxon>Arctium</taxon>
    </lineage>
</organism>
<evidence type="ECO:0000313" key="1">
    <source>
        <dbReference type="EMBL" id="KAI3673240.1"/>
    </source>
</evidence>
<reference evidence="2" key="1">
    <citation type="journal article" date="2022" name="Mol. Ecol. Resour.">
        <title>The genomes of chicory, endive, great burdock and yacon provide insights into Asteraceae palaeo-polyploidization history and plant inulin production.</title>
        <authorList>
            <person name="Fan W."/>
            <person name="Wang S."/>
            <person name="Wang H."/>
            <person name="Wang A."/>
            <person name="Jiang F."/>
            <person name="Liu H."/>
            <person name="Zhao H."/>
            <person name="Xu D."/>
            <person name="Zhang Y."/>
        </authorList>
    </citation>
    <scope>NUCLEOTIDE SEQUENCE [LARGE SCALE GENOMIC DNA]</scope>
    <source>
        <strain evidence="2">cv. Niubang</strain>
    </source>
</reference>
<comment type="caution">
    <text evidence="1">The sequence shown here is derived from an EMBL/GenBank/DDBJ whole genome shotgun (WGS) entry which is preliminary data.</text>
</comment>
<sequence>MYLFTVDRRMYCAHTAVHILFFHRKGSFVLFVILQWLDQMLLVYSVLQHRSDDLTFFIILLPASVLSIISLNMYRVPEPVVCNTSWGFFIDLLLFYVGYLLAGIEYLSLAAAAASR</sequence>
<dbReference type="EMBL" id="CM042061">
    <property type="protein sequence ID" value="KAI3673240.1"/>
    <property type="molecule type" value="Genomic_DNA"/>
</dbReference>
<name>A0ACB8XS18_ARCLA</name>
<accession>A0ACB8XS18</accession>